<keyword evidence="6" id="KW-1185">Reference proteome</keyword>
<dbReference type="InterPro" id="IPR002347">
    <property type="entry name" value="SDR_fam"/>
</dbReference>
<dbReference type="SMART" id="SM00822">
    <property type="entry name" value="PKS_KR"/>
    <property type="match status" value="1"/>
</dbReference>
<protein>
    <submittedName>
        <fullName evidence="5">SDR family oxidoreductase</fullName>
    </submittedName>
</protein>
<evidence type="ECO:0000313" key="5">
    <source>
        <dbReference type="EMBL" id="MCG7509221.1"/>
    </source>
</evidence>
<dbReference type="CDD" id="cd05374">
    <property type="entry name" value="17beta-HSD-like_SDR_c"/>
    <property type="match status" value="1"/>
</dbReference>
<dbReference type="RefSeq" id="WP_239370716.1">
    <property type="nucleotide sequence ID" value="NZ_JAKREW010000079.1"/>
</dbReference>
<sequence length="269" mass="29150">MSQTVLITGASTGIGRETAKFFHARGWNVIATMRTPESESELNRLDNVRVLRLDVTDEASIRDAVAEGMGAFGSIDVLVNNAGFGAYGPLEATSLETIRRQFDTNVVGLLAVTRAVVPHMRSRGRGTIVNISSMGGRVAFPLGSLYHGSKFAVEGLTEALTYELGAIGVRVKLVEPGMTKSDFGTRSLVFSSDESMPEYAALVKGTVEAFATLPSAETADVAETIFEAATDDADRLRYPSGNDAKMFIDMRREQDDETFAQSLKRMFNM</sequence>
<feature type="domain" description="Ketoreductase" evidence="4">
    <location>
        <begin position="3"/>
        <end position="177"/>
    </location>
</feature>
<dbReference type="SUPFAM" id="SSF51735">
    <property type="entry name" value="NAD(P)-binding Rossmann-fold domains"/>
    <property type="match status" value="1"/>
</dbReference>
<dbReference type="EMBL" id="JAKREW010000079">
    <property type="protein sequence ID" value="MCG7509221.1"/>
    <property type="molecule type" value="Genomic_DNA"/>
</dbReference>
<comment type="caution">
    <text evidence="5">The sequence shown here is derived from an EMBL/GenBank/DDBJ whole genome shotgun (WGS) entry which is preliminary data.</text>
</comment>
<evidence type="ECO:0000259" key="4">
    <source>
        <dbReference type="SMART" id="SM00822"/>
    </source>
</evidence>
<dbReference type="PANTHER" id="PTHR43976">
    <property type="entry name" value="SHORT CHAIN DEHYDROGENASE"/>
    <property type="match status" value="1"/>
</dbReference>
<reference evidence="5 6" key="1">
    <citation type="submission" date="2022-02" db="EMBL/GenBank/DDBJ databases">
        <title>Draft genome sequence of Mezorhizobium retamae strain IRAMC:0171 isolated from Retama raetam nodules.</title>
        <authorList>
            <person name="Bengaied R."/>
            <person name="Sbissi I."/>
            <person name="Huber K."/>
            <person name="Ghodbane F."/>
            <person name="Nouioui I."/>
            <person name="Tarhouni M."/>
            <person name="Gtari M."/>
        </authorList>
    </citation>
    <scope>NUCLEOTIDE SEQUENCE [LARGE SCALE GENOMIC DNA]</scope>
    <source>
        <strain evidence="5 6">IRAMC:0171</strain>
    </source>
</reference>
<dbReference type="Proteomes" id="UP001201701">
    <property type="component" value="Unassembled WGS sequence"/>
</dbReference>
<accession>A0ABS9QP48</accession>
<dbReference type="PRINTS" id="PR00080">
    <property type="entry name" value="SDRFAMILY"/>
</dbReference>
<dbReference type="Gene3D" id="3.40.50.720">
    <property type="entry name" value="NAD(P)-binding Rossmann-like Domain"/>
    <property type="match status" value="1"/>
</dbReference>
<dbReference type="PRINTS" id="PR00081">
    <property type="entry name" value="GDHRDH"/>
</dbReference>
<dbReference type="InterPro" id="IPR057326">
    <property type="entry name" value="KR_dom"/>
</dbReference>
<organism evidence="5 6">
    <name type="scientific">Mesorhizobium retamae</name>
    <dbReference type="NCBI Taxonomy" id="2912854"/>
    <lineage>
        <taxon>Bacteria</taxon>
        <taxon>Pseudomonadati</taxon>
        <taxon>Pseudomonadota</taxon>
        <taxon>Alphaproteobacteria</taxon>
        <taxon>Hyphomicrobiales</taxon>
        <taxon>Phyllobacteriaceae</taxon>
        <taxon>Mesorhizobium</taxon>
    </lineage>
</organism>
<proteinExistence type="inferred from homology"/>
<comment type="similarity">
    <text evidence="1 3">Belongs to the short-chain dehydrogenases/reductases (SDR) family.</text>
</comment>
<keyword evidence="2" id="KW-0560">Oxidoreductase</keyword>
<dbReference type="Pfam" id="PF00106">
    <property type="entry name" value="adh_short"/>
    <property type="match status" value="1"/>
</dbReference>
<dbReference type="InterPro" id="IPR051911">
    <property type="entry name" value="SDR_oxidoreductase"/>
</dbReference>
<name>A0ABS9QP48_9HYPH</name>
<evidence type="ECO:0000256" key="1">
    <source>
        <dbReference type="ARBA" id="ARBA00006484"/>
    </source>
</evidence>
<dbReference type="InterPro" id="IPR036291">
    <property type="entry name" value="NAD(P)-bd_dom_sf"/>
</dbReference>
<gene>
    <name evidence="5" type="ORF">L4923_29735</name>
</gene>
<evidence type="ECO:0000256" key="2">
    <source>
        <dbReference type="ARBA" id="ARBA00023002"/>
    </source>
</evidence>
<dbReference type="PANTHER" id="PTHR43976:SF16">
    <property type="entry name" value="SHORT-CHAIN DEHYDROGENASE_REDUCTASE FAMILY PROTEIN"/>
    <property type="match status" value="1"/>
</dbReference>
<evidence type="ECO:0000313" key="6">
    <source>
        <dbReference type="Proteomes" id="UP001201701"/>
    </source>
</evidence>
<evidence type="ECO:0000256" key="3">
    <source>
        <dbReference type="RuleBase" id="RU000363"/>
    </source>
</evidence>